<evidence type="ECO:0000256" key="4">
    <source>
        <dbReference type="ARBA" id="ARBA00022692"/>
    </source>
</evidence>
<protein>
    <recommendedName>
        <fullName evidence="9 10">Protein translocase subunit SecY</fullName>
    </recommendedName>
</protein>
<dbReference type="GO" id="GO:0005886">
    <property type="term" value="C:plasma membrane"/>
    <property type="evidence" value="ECO:0007669"/>
    <property type="project" value="UniProtKB-SubCell"/>
</dbReference>
<feature type="transmembrane region" description="Helical" evidence="10">
    <location>
        <begin position="179"/>
        <end position="199"/>
    </location>
</feature>
<evidence type="ECO:0000256" key="9">
    <source>
        <dbReference type="ARBA" id="ARBA00039733"/>
    </source>
</evidence>
<dbReference type="Proteomes" id="UP000178529">
    <property type="component" value="Unassembled WGS sequence"/>
</dbReference>
<keyword evidence="8 10" id="KW-0472">Membrane</keyword>
<comment type="subcellular location">
    <subcellularLocation>
        <location evidence="10">Cell membrane</location>
        <topology evidence="10">Multi-pass membrane protein</topology>
    </subcellularLocation>
    <subcellularLocation>
        <location evidence="1 12">Membrane</location>
        <topology evidence="1 12">Multi-pass membrane protein</topology>
    </subcellularLocation>
</comment>
<keyword evidence="10" id="KW-1003">Cell membrane</keyword>
<keyword evidence="4 10" id="KW-0812">Transmembrane</keyword>
<reference evidence="14 15" key="1">
    <citation type="journal article" date="2016" name="Nat. Commun.">
        <title>Thousands of microbial genomes shed light on interconnected biogeochemical processes in an aquifer system.</title>
        <authorList>
            <person name="Anantharaman K."/>
            <person name="Brown C.T."/>
            <person name="Hug L.A."/>
            <person name="Sharon I."/>
            <person name="Castelle C.J."/>
            <person name="Probst A.J."/>
            <person name="Thomas B.C."/>
            <person name="Singh A."/>
            <person name="Wilkins M.J."/>
            <person name="Karaoz U."/>
            <person name="Brodie E.L."/>
            <person name="Williams K.H."/>
            <person name="Hubbard S.S."/>
            <person name="Banfield J.F."/>
        </authorList>
    </citation>
    <scope>NUCLEOTIDE SEQUENCE [LARGE SCALE GENOMIC DNA]</scope>
</reference>
<comment type="similarity">
    <text evidence="2 10 13">Belongs to the SecY/SEC61-alpha family.</text>
</comment>
<feature type="transmembrane region" description="Helical" evidence="10">
    <location>
        <begin position="148"/>
        <end position="167"/>
    </location>
</feature>
<evidence type="ECO:0000256" key="11">
    <source>
        <dbReference type="RuleBase" id="RU000537"/>
    </source>
</evidence>
<evidence type="ECO:0000256" key="8">
    <source>
        <dbReference type="ARBA" id="ARBA00023136"/>
    </source>
</evidence>
<dbReference type="PIRSF" id="PIRSF004557">
    <property type="entry name" value="SecY"/>
    <property type="match status" value="1"/>
</dbReference>
<dbReference type="PROSITE" id="PS00756">
    <property type="entry name" value="SECY_2"/>
    <property type="match status" value="1"/>
</dbReference>
<feature type="transmembrane region" description="Helical" evidence="10">
    <location>
        <begin position="366"/>
        <end position="384"/>
    </location>
</feature>
<evidence type="ECO:0000256" key="5">
    <source>
        <dbReference type="ARBA" id="ARBA00022927"/>
    </source>
</evidence>
<dbReference type="GO" id="GO:0043952">
    <property type="term" value="P:protein transport by the Sec complex"/>
    <property type="evidence" value="ECO:0007669"/>
    <property type="project" value="UniProtKB-UniRule"/>
</dbReference>
<evidence type="ECO:0000256" key="6">
    <source>
        <dbReference type="ARBA" id="ARBA00022989"/>
    </source>
</evidence>
<feature type="transmembrane region" description="Helical" evidence="10">
    <location>
        <begin position="77"/>
        <end position="97"/>
    </location>
</feature>
<name>A0A1G2R7B3_9BACT</name>
<dbReference type="GO" id="GO:0006605">
    <property type="term" value="P:protein targeting"/>
    <property type="evidence" value="ECO:0007669"/>
    <property type="project" value="UniProtKB-UniRule"/>
</dbReference>
<dbReference type="SUPFAM" id="SSF103491">
    <property type="entry name" value="Preprotein translocase SecY subunit"/>
    <property type="match status" value="1"/>
</dbReference>
<sequence length="428" mass="47092">MNFIQLITTLFKIPDLRKKVLFIVGVFLVFRVMANIPIPGIDSERLKQFFESNQLFGLLNVFTGGALDNLSIVMLGLGPYITATIVLQLLTMIFPALERMYKEEGDAGRQKFNQYGRILTVPFAIIQGYGFLTLLSRQQVIGDLSIPFLLMALLTVTAGSVFLMWLGELITEKGIGNGVSLLIFAGIVAGFPVSVGQLFSQFQADPSKLPHLLLFFAMALVIIAGVVFVTEARRNIPVSYTKRVRGNRMYGGVSTYLPLNINPAGVIPIIFALSILTFPGMIASFFQGSGGMLGDIAGTVQNFFANQWAYGIIYFFLIVMFTYFYTAVTFDPKAISTNLQKSGGFILGVRPGVSTSQFLSYILNRVLLMGALFLGTIALMPSVVQGITGITVFQFLVGGTSLLIVVSVVLETMRQLRSQLQMRDYEQF</sequence>
<dbReference type="NCBIfam" id="TIGR00967">
    <property type="entry name" value="3a0501s007"/>
    <property type="match status" value="1"/>
</dbReference>
<dbReference type="InterPro" id="IPR023201">
    <property type="entry name" value="SecY_dom_sf"/>
</dbReference>
<dbReference type="InterPro" id="IPR026593">
    <property type="entry name" value="SecY"/>
</dbReference>
<evidence type="ECO:0000256" key="2">
    <source>
        <dbReference type="ARBA" id="ARBA00005751"/>
    </source>
</evidence>
<evidence type="ECO:0000256" key="10">
    <source>
        <dbReference type="HAMAP-Rule" id="MF_01465"/>
    </source>
</evidence>
<dbReference type="AlphaFoldDB" id="A0A1G2R7B3"/>
<dbReference type="InterPro" id="IPR002208">
    <property type="entry name" value="SecY/SEC61-alpha"/>
</dbReference>
<comment type="caution">
    <text evidence="10">Lacks conserved residue(s) required for the propagation of feature annotation.</text>
</comment>
<feature type="transmembrane region" description="Helical" evidence="10">
    <location>
        <begin position="308"/>
        <end position="328"/>
    </location>
</feature>
<comment type="subunit">
    <text evidence="10">Component of the Sec protein translocase complex. Heterotrimer consisting of SecY, SecE and SecG subunits. The heterotrimers can form oligomers, although 1 heterotrimer is thought to be able to translocate proteins. Interacts with the ribosome. Interacts with SecDF, and other proteins may be involved. Interacts with SecA.</text>
</comment>
<evidence type="ECO:0000256" key="7">
    <source>
        <dbReference type="ARBA" id="ARBA00023010"/>
    </source>
</evidence>
<keyword evidence="7 10" id="KW-0811">Translocation</keyword>
<dbReference type="PANTHER" id="PTHR10906">
    <property type="entry name" value="SECY/SEC61-ALPHA FAMILY MEMBER"/>
    <property type="match status" value="1"/>
</dbReference>
<dbReference type="EMBL" id="MHTY01000030">
    <property type="protein sequence ID" value="OHA68162.1"/>
    <property type="molecule type" value="Genomic_DNA"/>
</dbReference>
<keyword evidence="6 10" id="KW-1133">Transmembrane helix</keyword>
<keyword evidence="3 10" id="KW-0813">Transport</keyword>
<feature type="transmembrane region" description="Helical" evidence="10">
    <location>
        <begin position="20"/>
        <end position="38"/>
    </location>
</feature>
<keyword evidence="5 10" id="KW-0653">Protein transport</keyword>
<comment type="caution">
    <text evidence="14">The sequence shown here is derived from an EMBL/GenBank/DDBJ whole genome shotgun (WGS) entry which is preliminary data.</text>
</comment>
<accession>A0A1G2R7B3</accession>
<dbReference type="PROSITE" id="PS00755">
    <property type="entry name" value="SECY_1"/>
    <property type="match status" value="1"/>
</dbReference>
<dbReference type="InterPro" id="IPR030659">
    <property type="entry name" value="SecY_CS"/>
</dbReference>
<feature type="transmembrane region" description="Helical" evidence="10">
    <location>
        <begin position="118"/>
        <end position="136"/>
    </location>
</feature>
<dbReference type="GO" id="GO:0065002">
    <property type="term" value="P:intracellular protein transmembrane transport"/>
    <property type="evidence" value="ECO:0007669"/>
    <property type="project" value="UniProtKB-UniRule"/>
</dbReference>
<organism evidence="14 15">
    <name type="scientific">Candidatus Wildermuthbacteria bacterium RIFCSPHIGHO2_02_FULL_48_16</name>
    <dbReference type="NCBI Taxonomy" id="1802453"/>
    <lineage>
        <taxon>Bacteria</taxon>
        <taxon>Candidatus Wildermuthiibacteriota</taxon>
    </lineage>
</organism>
<feature type="transmembrane region" description="Helical" evidence="10">
    <location>
        <begin position="390"/>
        <end position="413"/>
    </location>
</feature>
<proteinExistence type="inferred from homology"/>
<evidence type="ECO:0000256" key="12">
    <source>
        <dbReference type="RuleBase" id="RU003484"/>
    </source>
</evidence>
<evidence type="ECO:0000313" key="15">
    <source>
        <dbReference type="Proteomes" id="UP000178529"/>
    </source>
</evidence>
<evidence type="ECO:0000256" key="3">
    <source>
        <dbReference type="ARBA" id="ARBA00022448"/>
    </source>
</evidence>
<dbReference type="Gene3D" id="1.10.3370.10">
    <property type="entry name" value="SecY subunit domain"/>
    <property type="match status" value="1"/>
</dbReference>
<dbReference type="FunFam" id="1.10.3370.10:FF:000001">
    <property type="entry name" value="Preprotein translocase subunit SecY"/>
    <property type="match status" value="1"/>
</dbReference>
<feature type="transmembrane region" description="Helical" evidence="10">
    <location>
        <begin position="211"/>
        <end position="230"/>
    </location>
</feature>
<comment type="function">
    <text evidence="10 11">The central subunit of the protein translocation channel SecYEG. Consists of two halves formed by TMs 1-5 and 6-10. These two domains form a lateral gate at the front which open onto the bilayer between TMs 2 and 7, and are clamped together by SecE at the back. The channel is closed by both a pore ring composed of hydrophobic SecY resides and a short helix (helix 2A) on the extracellular side of the membrane which forms a plug. The plug probably moves laterally to allow the channel to open. The ring and the pore may move independently.</text>
</comment>
<evidence type="ECO:0000256" key="13">
    <source>
        <dbReference type="RuleBase" id="RU004349"/>
    </source>
</evidence>
<gene>
    <name evidence="10" type="primary">secY</name>
    <name evidence="14" type="ORF">A3J68_01785</name>
</gene>
<dbReference type="Pfam" id="PF00344">
    <property type="entry name" value="SecY"/>
    <property type="match status" value="1"/>
</dbReference>
<evidence type="ECO:0000313" key="14">
    <source>
        <dbReference type="EMBL" id="OHA68162.1"/>
    </source>
</evidence>
<dbReference type="PRINTS" id="PR00303">
    <property type="entry name" value="SECYTRNLCASE"/>
</dbReference>
<evidence type="ECO:0000256" key="1">
    <source>
        <dbReference type="ARBA" id="ARBA00004141"/>
    </source>
</evidence>
<dbReference type="HAMAP" id="MF_01465">
    <property type="entry name" value="SecY"/>
    <property type="match status" value="1"/>
</dbReference>